<name>A0A9W6PA78_9ACTN</name>
<dbReference type="AlphaFoldDB" id="A0A9W6PA78"/>
<organism evidence="1 2">
    <name type="scientific">Nocardiopsis ansamitocini</name>
    <dbReference type="NCBI Taxonomy" id="1670832"/>
    <lineage>
        <taxon>Bacteria</taxon>
        <taxon>Bacillati</taxon>
        <taxon>Actinomycetota</taxon>
        <taxon>Actinomycetes</taxon>
        <taxon>Streptosporangiales</taxon>
        <taxon>Nocardiopsidaceae</taxon>
        <taxon>Nocardiopsis</taxon>
    </lineage>
</organism>
<sequence>MNTDYLTAQQRSARVLDTLLSMRLPGVEWSINSFCPDRLDGQLSTFERSVEQARADLTAWATVFNATVEWERHGGLRPQTLFTVNGVTVRVWTTTPTTDEVEA</sequence>
<reference evidence="1" key="1">
    <citation type="submission" date="2023-02" db="EMBL/GenBank/DDBJ databases">
        <title>Nocardiopsis ansamitocini NBRC 112285.</title>
        <authorList>
            <person name="Ichikawa N."/>
            <person name="Sato H."/>
            <person name="Tonouchi N."/>
        </authorList>
    </citation>
    <scope>NUCLEOTIDE SEQUENCE</scope>
    <source>
        <strain evidence="1">NBRC 112285</strain>
    </source>
</reference>
<comment type="caution">
    <text evidence="1">The sequence shown here is derived from an EMBL/GenBank/DDBJ whole genome shotgun (WGS) entry which is preliminary data.</text>
</comment>
<proteinExistence type="predicted"/>
<evidence type="ECO:0000313" key="1">
    <source>
        <dbReference type="EMBL" id="GLU49843.1"/>
    </source>
</evidence>
<protein>
    <submittedName>
        <fullName evidence="1">Uncharacterized protein</fullName>
    </submittedName>
</protein>
<accession>A0A9W6PA78</accession>
<dbReference type="RefSeq" id="WP_285761379.1">
    <property type="nucleotide sequence ID" value="NZ_BSQG01000009.1"/>
</dbReference>
<dbReference type="EMBL" id="BSQG01000009">
    <property type="protein sequence ID" value="GLU49843.1"/>
    <property type="molecule type" value="Genomic_DNA"/>
</dbReference>
<evidence type="ECO:0000313" key="2">
    <source>
        <dbReference type="Proteomes" id="UP001165092"/>
    </source>
</evidence>
<dbReference type="Proteomes" id="UP001165092">
    <property type="component" value="Unassembled WGS sequence"/>
</dbReference>
<gene>
    <name evidence="1" type="ORF">Nans01_41940</name>
</gene>
<keyword evidence="2" id="KW-1185">Reference proteome</keyword>